<dbReference type="EMBL" id="JBBPBM010000016">
    <property type="protein sequence ID" value="KAK8557911.1"/>
    <property type="molecule type" value="Genomic_DNA"/>
</dbReference>
<protein>
    <submittedName>
        <fullName evidence="1">Uncharacterized protein</fullName>
    </submittedName>
</protein>
<organism evidence="1 2">
    <name type="scientific">Hibiscus sabdariffa</name>
    <name type="common">roselle</name>
    <dbReference type="NCBI Taxonomy" id="183260"/>
    <lineage>
        <taxon>Eukaryota</taxon>
        <taxon>Viridiplantae</taxon>
        <taxon>Streptophyta</taxon>
        <taxon>Embryophyta</taxon>
        <taxon>Tracheophyta</taxon>
        <taxon>Spermatophyta</taxon>
        <taxon>Magnoliopsida</taxon>
        <taxon>eudicotyledons</taxon>
        <taxon>Gunneridae</taxon>
        <taxon>Pentapetalae</taxon>
        <taxon>rosids</taxon>
        <taxon>malvids</taxon>
        <taxon>Malvales</taxon>
        <taxon>Malvaceae</taxon>
        <taxon>Malvoideae</taxon>
        <taxon>Hibiscus</taxon>
    </lineage>
</organism>
<evidence type="ECO:0000313" key="2">
    <source>
        <dbReference type="Proteomes" id="UP001472677"/>
    </source>
</evidence>
<keyword evidence="2" id="KW-1185">Reference proteome</keyword>
<sequence length="187" mass="20903">MLVSILVLEGSSKGFTVWVVLFGFDFVSPLLSDTLLSGSFYFSCSPSFLEIDLLLGVLLCLVGFQLTSLSMALLSWNVCGLGNEETVRALKNAAFKSNPSIIFLSETKQKKKNIYEEDKNKNEIQQCLLEPEGIAGGLALWWMDDTRVTILNSCRNFIDVNISMYGEADWFDTFIYGPLYAEEKGSF</sequence>
<reference evidence="1 2" key="1">
    <citation type="journal article" date="2024" name="G3 (Bethesda)">
        <title>Genome assembly of Hibiscus sabdariffa L. provides insights into metabolisms of medicinal natural products.</title>
        <authorList>
            <person name="Kim T."/>
        </authorList>
    </citation>
    <scope>NUCLEOTIDE SEQUENCE [LARGE SCALE GENOMIC DNA]</scope>
    <source>
        <strain evidence="1">TK-2024</strain>
        <tissue evidence="1">Old leaves</tissue>
    </source>
</reference>
<dbReference type="Gene3D" id="3.60.10.10">
    <property type="entry name" value="Endonuclease/exonuclease/phosphatase"/>
    <property type="match status" value="1"/>
</dbReference>
<evidence type="ECO:0000313" key="1">
    <source>
        <dbReference type="EMBL" id="KAK8557911.1"/>
    </source>
</evidence>
<dbReference type="SUPFAM" id="SSF56219">
    <property type="entry name" value="DNase I-like"/>
    <property type="match status" value="1"/>
</dbReference>
<gene>
    <name evidence="1" type="ORF">V6N12_010134</name>
</gene>
<accession>A0ABR2ECS7</accession>
<dbReference type="InterPro" id="IPR036691">
    <property type="entry name" value="Endo/exonu/phosph_ase_sf"/>
</dbReference>
<dbReference type="Proteomes" id="UP001472677">
    <property type="component" value="Unassembled WGS sequence"/>
</dbReference>
<proteinExistence type="predicted"/>
<name>A0ABR2ECS7_9ROSI</name>
<comment type="caution">
    <text evidence="1">The sequence shown here is derived from an EMBL/GenBank/DDBJ whole genome shotgun (WGS) entry which is preliminary data.</text>
</comment>